<reference evidence="3 4" key="1">
    <citation type="submission" date="2016-03" db="EMBL/GenBank/DDBJ databases">
        <title>Comparison of Bacillus endophyticus and B. anthracis characteristics using whole genome sequence analysis and microbiological techniques.</title>
        <authorList>
            <person name="Lekota K.E."/>
            <person name="Mafofo J."/>
            <person name="Rees J."/>
            <person name="Muchadeyi F.C."/>
            <person name="Madoroba E."/>
            <person name="Van Heerden H."/>
        </authorList>
    </citation>
    <scope>NUCLEOTIDE SEQUENCE [LARGE SCALE GENOMIC DNA]</scope>
    <source>
        <strain evidence="3 4">3631_10C</strain>
    </source>
</reference>
<dbReference type="InterPro" id="IPR036365">
    <property type="entry name" value="PGBD-like_sf"/>
</dbReference>
<dbReference type="InterPro" id="IPR036366">
    <property type="entry name" value="PGBDSf"/>
</dbReference>
<organism evidence="3 4">
    <name type="scientific">Priestia endophytica</name>
    <dbReference type="NCBI Taxonomy" id="135735"/>
    <lineage>
        <taxon>Bacteria</taxon>
        <taxon>Bacillati</taxon>
        <taxon>Bacillota</taxon>
        <taxon>Bacilli</taxon>
        <taxon>Bacillales</taxon>
        <taxon>Bacillaceae</taxon>
        <taxon>Priestia</taxon>
    </lineage>
</organism>
<dbReference type="Proteomes" id="UP000250174">
    <property type="component" value="Unassembled WGS sequence"/>
</dbReference>
<dbReference type="Pfam" id="PF01471">
    <property type="entry name" value="PG_binding_1"/>
    <property type="match status" value="1"/>
</dbReference>
<feature type="region of interest" description="Disordered" evidence="1">
    <location>
        <begin position="20"/>
        <end position="40"/>
    </location>
</feature>
<dbReference type="InterPro" id="IPR002477">
    <property type="entry name" value="Peptidoglycan-bd-like"/>
</dbReference>
<name>A0AAX1QC67_9BACI</name>
<feature type="domain" description="Peptidoglycan binding-like" evidence="2">
    <location>
        <begin position="49"/>
        <end position="84"/>
    </location>
</feature>
<dbReference type="RefSeq" id="WP_113765349.1">
    <property type="nucleotide sequence ID" value="NZ_LVYK01000010.1"/>
</dbReference>
<evidence type="ECO:0000313" key="3">
    <source>
        <dbReference type="EMBL" id="RAS79629.1"/>
    </source>
</evidence>
<dbReference type="Gene3D" id="1.10.101.10">
    <property type="entry name" value="PGBD-like superfamily/PGBD"/>
    <property type="match status" value="1"/>
</dbReference>
<proteinExistence type="predicted"/>
<comment type="caution">
    <text evidence="3">The sequence shown here is derived from an EMBL/GenBank/DDBJ whole genome shotgun (WGS) entry which is preliminary data.</text>
</comment>
<evidence type="ECO:0000313" key="4">
    <source>
        <dbReference type="Proteomes" id="UP000250174"/>
    </source>
</evidence>
<evidence type="ECO:0000256" key="1">
    <source>
        <dbReference type="SAM" id="MobiDB-lite"/>
    </source>
</evidence>
<protein>
    <recommendedName>
        <fullName evidence="2">Peptidoglycan binding-like domain-containing protein</fullName>
    </recommendedName>
</protein>
<evidence type="ECO:0000259" key="2">
    <source>
        <dbReference type="Pfam" id="PF01471"/>
    </source>
</evidence>
<sequence>MQEGRWNEVVQRIQSELDALQGGTPVTQSKPASSPKVPTLLKRGDAGTYVKGLQGKLQLLGFNIGKYGIDGQYGLSTETAVRAF</sequence>
<dbReference type="EMBL" id="LVYK01000010">
    <property type="protein sequence ID" value="RAS79629.1"/>
    <property type="molecule type" value="Genomic_DNA"/>
</dbReference>
<accession>A0AAX1QC67</accession>
<gene>
    <name evidence="3" type="ORF">A3864_07405</name>
</gene>
<dbReference type="SUPFAM" id="SSF47090">
    <property type="entry name" value="PGBD-like"/>
    <property type="match status" value="1"/>
</dbReference>
<dbReference type="AlphaFoldDB" id="A0AAX1QC67"/>